<organism evidence="1 2">
    <name type="scientific">Elysia marginata</name>
    <dbReference type="NCBI Taxonomy" id="1093978"/>
    <lineage>
        <taxon>Eukaryota</taxon>
        <taxon>Metazoa</taxon>
        <taxon>Spiralia</taxon>
        <taxon>Lophotrochozoa</taxon>
        <taxon>Mollusca</taxon>
        <taxon>Gastropoda</taxon>
        <taxon>Heterobranchia</taxon>
        <taxon>Euthyneura</taxon>
        <taxon>Panpulmonata</taxon>
        <taxon>Sacoglossa</taxon>
        <taxon>Placobranchoidea</taxon>
        <taxon>Plakobranchidae</taxon>
        <taxon>Elysia</taxon>
    </lineage>
</organism>
<keyword evidence="2" id="KW-1185">Reference proteome</keyword>
<evidence type="ECO:0000313" key="1">
    <source>
        <dbReference type="EMBL" id="GFR79923.1"/>
    </source>
</evidence>
<name>A0AAV4G4P5_9GAST</name>
<comment type="caution">
    <text evidence="1">The sequence shown here is derived from an EMBL/GenBank/DDBJ whole genome shotgun (WGS) entry which is preliminary data.</text>
</comment>
<gene>
    <name evidence="1" type="ORF">ElyMa_004034000</name>
</gene>
<evidence type="ECO:0000313" key="2">
    <source>
        <dbReference type="Proteomes" id="UP000762676"/>
    </source>
</evidence>
<proteinExistence type="predicted"/>
<accession>A0AAV4G4P5</accession>
<protein>
    <submittedName>
        <fullName evidence="1">Uncharacterized protein</fullName>
    </submittedName>
</protein>
<dbReference type="EMBL" id="BMAT01008190">
    <property type="protein sequence ID" value="GFR79923.1"/>
    <property type="molecule type" value="Genomic_DNA"/>
</dbReference>
<dbReference type="Proteomes" id="UP000762676">
    <property type="component" value="Unassembled WGS sequence"/>
</dbReference>
<dbReference type="AlphaFoldDB" id="A0AAV4G4P5"/>
<sequence length="88" mass="9753">MRYWSVQENEAHRGGIPRWLMGSRGLLANYSVCAMGPLRRTKPNGEEIQDGYVKIDALKARQSIVCYNTPLSIVVGASYVIVVEAQGL</sequence>
<reference evidence="1 2" key="1">
    <citation type="journal article" date="2021" name="Elife">
        <title>Chloroplast acquisition without the gene transfer in kleptoplastic sea slugs, Plakobranchus ocellatus.</title>
        <authorList>
            <person name="Maeda T."/>
            <person name="Takahashi S."/>
            <person name="Yoshida T."/>
            <person name="Shimamura S."/>
            <person name="Takaki Y."/>
            <person name="Nagai Y."/>
            <person name="Toyoda A."/>
            <person name="Suzuki Y."/>
            <person name="Arimoto A."/>
            <person name="Ishii H."/>
            <person name="Satoh N."/>
            <person name="Nishiyama T."/>
            <person name="Hasebe M."/>
            <person name="Maruyama T."/>
            <person name="Minagawa J."/>
            <person name="Obokata J."/>
            <person name="Shigenobu S."/>
        </authorList>
    </citation>
    <scope>NUCLEOTIDE SEQUENCE [LARGE SCALE GENOMIC DNA]</scope>
</reference>